<dbReference type="Proteomes" id="UP000248329">
    <property type="component" value="Unassembled WGS sequence"/>
</dbReference>
<protein>
    <submittedName>
        <fullName evidence="1">Uncharacterized protein</fullName>
    </submittedName>
</protein>
<sequence length="606" mass="67704">MAQHGKIQNDNAIDTAKLFNFDAYSSALADIISSESTDTPLTIGIFGDWGSGKTSLMSTIQKNLEGNNASGGGVLKVKCIWFNAWEQSFGQGGMLTTGPSLLYHIYKELVGEKSRSEKIKDFGKKVLEVGVTTTANVVTTKYLGCTIDELKSEFEGVVTSRAILAESFRDAVNDFTSSDYQRVVVFIDDMDRCLPESAVELLEAIKLFLKAKNCIFVLGVDKRVIIESIRVRYKDFTIPPGGAESPITGDNYLEKIIQLSFQLPPIRTEDIEGFITELDLPKFYEPYIGMISKGIEQNPRKVKRFLNNLELQRTLASRINEINEIFMEKRSLFEALLVEWAIINSYYPIFRKDVIRDNVLLAEMHRYVKEGDDERIKTFVESGVERRGLKKLIDAFPDEVPTEDDVKYVIYLSQATEVSPDEDKPLTKSLTREEVIDAIETKKDLSRANVSRANLRGLNLSGVNLSGADLSGARLMHANLKAANMQGCILAGADMRSCKLWRARMENADMSDADLRDAEFFTASLNGAIFENSNLKGTSLLRTDLRGARFEGAEFLNTNLDGATLEGADFRGADIDSGTIINSLKKARLRGAMFDEWVTNEFDRRS</sequence>
<evidence type="ECO:0000313" key="1">
    <source>
        <dbReference type="EMBL" id="PXF61781.1"/>
    </source>
</evidence>
<accession>A0AC61L5Z7</accession>
<organism evidence="1 2">
    <name type="scientific">Candidatus Methanogaster sp</name>
    <dbReference type="NCBI Taxonomy" id="3386292"/>
    <lineage>
        <taxon>Archaea</taxon>
        <taxon>Methanobacteriati</taxon>
        <taxon>Methanobacteriota</taxon>
        <taxon>Stenosarchaea group</taxon>
        <taxon>Methanomicrobia</taxon>
        <taxon>Methanosarcinales</taxon>
        <taxon>ANME-2 cluster</taxon>
        <taxon>Candidatus Methanogasteraceae</taxon>
        <taxon>Candidatus Methanogaster</taxon>
    </lineage>
</organism>
<reference evidence="1" key="1">
    <citation type="submission" date="2018-01" db="EMBL/GenBank/DDBJ databases">
        <authorList>
            <person name="Krukenberg V."/>
        </authorList>
    </citation>
    <scope>NUCLEOTIDE SEQUENCE</scope>
    <source>
        <strain evidence="1">E20ANME2</strain>
    </source>
</reference>
<evidence type="ECO:0000313" key="2">
    <source>
        <dbReference type="Proteomes" id="UP000248329"/>
    </source>
</evidence>
<dbReference type="EMBL" id="PQXF01000003">
    <property type="protein sequence ID" value="PXF61781.1"/>
    <property type="molecule type" value="Genomic_DNA"/>
</dbReference>
<gene>
    <name evidence="1" type="ORF">C4B59_02730</name>
</gene>
<proteinExistence type="predicted"/>
<name>A0AC61L5Z7_9EURY</name>
<comment type="caution">
    <text evidence="1">The sequence shown here is derived from an EMBL/GenBank/DDBJ whole genome shotgun (WGS) entry which is preliminary data.</text>
</comment>